<dbReference type="Proteomes" id="UP000243106">
    <property type="component" value="Unassembled WGS sequence"/>
</dbReference>
<dbReference type="RefSeq" id="WP_139218762.1">
    <property type="nucleotide sequence ID" value="NZ_FOXV01000036.1"/>
</dbReference>
<dbReference type="EMBL" id="FOXV01000036">
    <property type="protein sequence ID" value="SFQ70904.1"/>
    <property type="molecule type" value="Genomic_DNA"/>
</dbReference>
<accession>A0A1I6AQI6</accession>
<sequence length="145" mass="15862">MRLELRLPEGLREKTELLDALDVAEGNEAAKSLLRPILTILCRAVSSGIQQEVFENFERYATVTTLPRQGLGAVRIALDLREADLEAARGELIDLAMEGSEWIWQTASDGQSAVVFEVLCDILDEGLAPVDQQALLDANLADLAN</sequence>
<evidence type="ECO:0000313" key="2">
    <source>
        <dbReference type="Proteomes" id="UP000243106"/>
    </source>
</evidence>
<keyword evidence="2" id="KW-1185">Reference proteome</keyword>
<protein>
    <submittedName>
        <fullName evidence="1">Uncharacterized protein</fullName>
    </submittedName>
</protein>
<name>A0A1I6AQI6_9RHOB</name>
<reference evidence="2" key="1">
    <citation type="submission" date="2016-10" db="EMBL/GenBank/DDBJ databases">
        <authorList>
            <person name="Varghese N."/>
            <person name="Submissions S."/>
        </authorList>
    </citation>
    <scope>NUCLEOTIDE SEQUENCE [LARGE SCALE GENOMIC DNA]</scope>
    <source>
        <strain evidence="2">JCM 10271</strain>
    </source>
</reference>
<dbReference type="AlphaFoldDB" id="A0A1I6AQI6"/>
<gene>
    <name evidence="1" type="ORF">SAMN05421853_1362</name>
</gene>
<evidence type="ECO:0000313" key="1">
    <source>
        <dbReference type="EMBL" id="SFQ70904.1"/>
    </source>
</evidence>
<organism evidence="1 2">
    <name type="scientific">Roseivivax halotolerans</name>
    <dbReference type="NCBI Taxonomy" id="93684"/>
    <lineage>
        <taxon>Bacteria</taxon>
        <taxon>Pseudomonadati</taxon>
        <taxon>Pseudomonadota</taxon>
        <taxon>Alphaproteobacteria</taxon>
        <taxon>Rhodobacterales</taxon>
        <taxon>Roseobacteraceae</taxon>
        <taxon>Roseivivax</taxon>
    </lineage>
</organism>
<proteinExistence type="predicted"/>